<name>A0ABV2TPS5_9RHOO</name>
<gene>
    <name evidence="1" type="ORF">ABXR19_17175</name>
</gene>
<dbReference type="Proteomes" id="UP001549691">
    <property type="component" value="Unassembled WGS sequence"/>
</dbReference>
<proteinExistence type="predicted"/>
<organism evidence="1 2">
    <name type="scientific">Uliginosibacterium flavum</name>
    <dbReference type="NCBI Taxonomy" id="1396831"/>
    <lineage>
        <taxon>Bacteria</taxon>
        <taxon>Pseudomonadati</taxon>
        <taxon>Pseudomonadota</taxon>
        <taxon>Betaproteobacteria</taxon>
        <taxon>Rhodocyclales</taxon>
        <taxon>Zoogloeaceae</taxon>
        <taxon>Uliginosibacterium</taxon>
    </lineage>
</organism>
<reference evidence="1 2" key="1">
    <citation type="submission" date="2024-07" db="EMBL/GenBank/DDBJ databases">
        <title>Uliginosibacterium flavum JJ3220;KACC:17644.</title>
        <authorList>
            <person name="Kim M.K."/>
        </authorList>
    </citation>
    <scope>NUCLEOTIDE SEQUENCE [LARGE SCALE GENOMIC DNA]</scope>
    <source>
        <strain evidence="1 2">KACC:17644</strain>
    </source>
</reference>
<evidence type="ECO:0000313" key="1">
    <source>
        <dbReference type="EMBL" id="MET7015926.1"/>
    </source>
</evidence>
<comment type="caution">
    <text evidence="1">The sequence shown here is derived from an EMBL/GenBank/DDBJ whole genome shotgun (WGS) entry which is preliminary data.</text>
</comment>
<keyword evidence="2" id="KW-1185">Reference proteome</keyword>
<protein>
    <submittedName>
        <fullName evidence="1">Uncharacterized protein</fullName>
    </submittedName>
</protein>
<sequence>MSDFDDLPYKIHTGRELELMLSGLKPFACFVDEYPSEPCEEIIPEEAFQEHVQSGKFEKREYVEMLAGAPPASRTDLKGVRRVFYSLPGEGWRIDAYIDMKARAGLSGWSEELERLEGRLLGYEEWQTDAWIEMLLARPQSKNFPWLVRLAAKRGLQNA</sequence>
<evidence type="ECO:0000313" key="2">
    <source>
        <dbReference type="Proteomes" id="UP001549691"/>
    </source>
</evidence>
<accession>A0ABV2TPS5</accession>
<dbReference type="EMBL" id="JBEWZI010000024">
    <property type="protein sequence ID" value="MET7015926.1"/>
    <property type="molecule type" value="Genomic_DNA"/>
</dbReference>
<dbReference type="RefSeq" id="WP_354602385.1">
    <property type="nucleotide sequence ID" value="NZ_JBEWZI010000024.1"/>
</dbReference>